<keyword evidence="8 9" id="KW-0012">Acyltransferase</keyword>
<dbReference type="PATRIC" id="fig|1235990.3.peg.761"/>
<dbReference type="KEGG" id="pck:BMSBPS_0401"/>
<comment type="similarity">
    <text evidence="2 9">Belongs to the CN hydrolase family. Apolipoprotein N-acyltransferase subfamily.</text>
</comment>
<reference evidence="10 11" key="1">
    <citation type="submission" date="2012-10" db="EMBL/GenBank/DDBJ databases">
        <title>Genome sequence of the symbiont of the pentatomidae stink bug Halyomorpha halys.</title>
        <authorList>
            <person name="Kobayashi H."/>
            <person name="Fujii-Muramatsu R."/>
            <person name="Takeishi K."/>
            <person name="Noda H."/>
        </authorList>
    </citation>
    <scope>NUCLEOTIDE SEQUENCE [LARGE SCALE GENOMIC DNA]</scope>
</reference>
<dbReference type="AlphaFoldDB" id="U3U8D2"/>
<feature type="transmembrane region" description="Helical" evidence="9">
    <location>
        <begin position="95"/>
        <end position="118"/>
    </location>
</feature>
<dbReference type="STRING" id="1235990.BMSBPS_0401"/>
<evidence type="ECO:0000256" key="4">
    <source>
        <dbReference type="ARBA" id="ARBA00022679"/>
    </source>
</evidence>
<dbReference type="Pfam" id="PF20154">
    <property type="entry name" value="LNT_N"/>
    <property type="match status" value="1"/>
</dbReference>
<dbReference type="EMBL" id="AP012554">
    <property type="protein sequence ID" value="BAO00737.1"/>
    <property type="molecule type" value="Genomic_DNA"/>
</dbReference>
<name>U3U8D2_9GAMM</name>
<comment type="catalytic activity">
    <reaction evidence="9">
        <text>N-terminal S-1,2-diacyl-sn-glyceryl-L-cysteinyl-[lipoprotein] + a glycerophospholipid = N-acyl-S-1,2-diacyl-sn-glyceryl-L-cysteinyl-[lipoprotein] + a 2-acyl-sn-glycero-3-phospholipid + H(+)</text>
        <dbReference type="Rhea" id="RHEA:48228"/>
        <dbReference type="Rhea" id="RHEA-COMP:14681"/>
        <dbReference type="Rhea" id="RHEA-COMP:14684"/>
        <dbReference type="ChEBI" id="CHEBI:15378"/>
        <dbReference type="ChEBI" id="CHEBI:136912"/>
        <dbReference type="ChEBI" id="CHEBI:140656"/>
        <dbReference type="ChEBI" id="CHEBI:140657"/>
        <dbReference type="ChEBI" id="CHEBI:140660"/>
        <dbReference type="EC" id="2.3.1.269"/>
    </reaction>
</comment>
<keyword evidence="5 9" id="KW-0812">Transmembrane</keyword>
<dbReference type="InterPro" id="IPR036526">
    <property type="entry name" value="C-N_Hydrolase_sf"/>
</dbReference>
<organism evidence="10 11">
    <name type="scientific">Candidatus Pantoea carbekii</name>
    <dbReference type="NCBI Taxonomy" id="1235990"/>
    <lineage>
        <taxon>Bacteria</taxon>
        <taxon>Pseudomonadati</taxon>
        <taxon>Pseudomonadota</taxon>
        <taxon>Gammaproteobacteria</taxon>
        <taxon>Enterobacterales</taxon>
        <taxon>Erwiniaceae</taxon>
        <taxon>Pantoea</taxon>
    </lineage>
</organism>
<dbReference type="GO" id="GO:0016410">
    <property type="term" value="F:N-acyltransferase activity"/>
    <property type="evidence" value="ECO:0007669"/>
    <property type="project" value="UniProtKB-UniRule"/>
</dbReference>
<keyword evidence="11" id="KW-1185">Reference proteome</keyword>
<comment type="function">
    <text evidence="9">Catalyzes the phospholipid dependent N-acylation of the N-terminal cysteine of apolipoprotein, the last step in lipoprotein maturation.</text>
</comment>
<gene>
    <name evidence="9 10" type="primary">lnt</name>
    <name evidence="10" type="ORF">HHS_07670</name>
</gene>
<dbReference type="HAMAP" id="MF_01148">
    <property type="entry name" value="Lnt"/>
    <property type="match status" value="1"/>
</dbReference>
<dbReference type="InterPro" id="IPR004563">
    <property type="entry name" value="Apolipo_AcylTrfase"/>
</dbReference>
<protein>
    <recommendedName>
        <fullName evidence="9">Apolipoprotein N-acyltransferase</fullName>
        <shortName evidence="9">ALP N-acyltransferase</shortName>
        <ecNumber evidence="9">2.3.1.269</ecNumber>
    </recommendedName>
</protein>
<dbReference type="KEGG" id="hhs:HHS_07670"/>
<dbReference type="eggNOG" id="COG0815">
    <property type="taxonomic scope" value="Bacteria"/>
</dbReference>
<feature type="transmembrane region" description="Helical" evidence="9">
    <location>
        <begin position="60"/>
        <end position="83"/>
    </location>
</feature>
<evidence type="ECO:0000256" key="1">
    <source>
        <dbReference type="ARBA" id="ARBA00004651"/>
    </source>
</evidence>
<dbReference type="UniPathway" id="UPA00666"/>
<sequence>MCQNKKIMILSSFFSLRQSYLVLALIYGVIGTLSFSPYNFWPAALISLFGLQTLLLNKHFIQTSAIGFIWGIGLFFSGINWIYISIANFGRMPTAINIFIVMLLISYLSFYPMLFAILMNCFWPYPSLCRFSLAAPALWHITEFSRSYILTGFPWLQFGYSQIDGPLKGLAPLAGVEAITFLLMIITGLFAHAFYNRALKSAMAAITIIFICQWSIKLRWYQSIPEHSINIAIIQGNIPQSIKWDTKQLIHTLNIYTSYTHRWMDKVSIIIWPESAITDLESNQQPFLHALDHELRAHGSALVTGIIDSDIEHNNCRNYNSLIVLGDTESYSYHNQNRYQKNHLVPFGEFMPQEKLLRYLAPFFNFPMSSFSHGNYLQRPLRIAGYNFTCSICYEIILGEQIRENLHPDTNCLLTISNDAWFGRSIGPWQHFQMARMRALELGRPLLCATNNGISAVINANGNVEKMIPPFTRQVLNSKVTFTTGQTPYSKFGVRPVWLCTLINLIIANIGRRK</sequence>
<feature type="transmembrane region" description="Helical" evidence="9">
    <location>
        <begin position="170"/>
        <end position="191"/>
    </location>
</feature>
<dbReference type="CDD" id="cd07571">
    <property type="entry name" value="ALP_N-acyl_transferase"/>
    <property type="match status" value="1"/>
</dbReference>
<evidence type="ECO:0000313" key="11">
    <source>
        <dbReference type="Proteomes" id="UP000016900"/>
    </source>
</evidence>
<evidence type="ECO:0000313" key="10">
    <source>
        <dbReference type="EMBL" id="BAO00737.1"/>
    </source>
</evidence>
<comment type="caution">
    <text evidence="9">Lacks conserved residue(s) required for the propagation of feature annotation.</text>
</comment>
<accession>U3U8D2</accession>
<dbReference type="InterPro" id="IPR045378">
    <property type="entry name" value="LNT_N"/>
</dbReference>
<keyword evidence="7 9" id="KW-0472">Membrane</keyword>
<comment type="subcellular location">
    <subcellularLocation>
        <location evidence="1 9">Cell membrane</location>
        <topology evidence="1 9">Multi-pass membrane protein</topology>
    </subcellularLocation>
</comment>
<dbReference type="EC" id="2.3.1.269" evidence="9"/>
<dbReference type="PANTHER" id="PTHR38686">
    <property type="entry name" value="APOLIPOPROTEIN N-ACYLTRANSFERASE"/>
    <property type="match status" value="1"/>
</dbReference>
<dbReference type="InterPro" id="IPR003010">
    <property type="entry name" value="C-N_Hydrolase"/>
</dbReference>
<evidence type="ECO:0000256" key="7">
    <source>
        <dbReference type="ARBA" id="ARBA00023136"/>
    </source>
</evidence>
<dbReference type="Proteomes" id="UP000016900">
    <property type="component" value="Chromosome"/>
</dbReference>
<dbReference type="PROSITE" id="PS50263">
    <property type="entry name" value="CN_HYDROLASE"/>
    <property type="match status" value="1"/>
</dbReference>
<keyword evidence="4 9" id="KW-0808">Transferase</keyword>
<evidence type="ECO:0000256" key="8">
    <source>
        <dbReference type="ARBA" id="ARBA00023315"/>
    </source>
</evidence>
<dbReference type="PANTHER" id="PTHR38686:SF1">
    <property type="entry name" value="APOLIPOPROTEIN N-ACYLTRANSFERASE"/>
    <property type="match status" value="1"/>
</dbReference>
<dbReference type="GO" id="GO:0005886">
    <property type="term" value="C:plasma membrane"/>
    <property type="evidence" value="ECO:0007669"/>
    <property type="project" value="UniProtKB-SubCell"/>
</dbReference>
<dbReference type="NCBIfam" id="TIGR00546">
    <property type="entry name" value="lnt"/>
    <property type="match status" value="1"/>
</dbReference>
<evidence type="ECO:0000256" key="6">
    <source>
        <dbReference type="ARBA" id="ARBA00022989"/>
    </source>
</evidence>
<keyword evidence="6 9" id="KW-1133">Transmembrane helix</keyword>
<dbReference type="Pfam" id="PF00795">
    <property type="entry name" value="CN_hydrolase"/>
    <property type="match status" value="1"/>
</dbReference>
<evidence type="ECO:0000256" key="2">
    <source>
        <dbReference type="ARBA" id="ARBA00010065"/>
    </source>
</evidence>
<keyword evidence="3 9" id="KW-1003">Cell membrane</keyword>
<dbReference type="SUPFAM" id="SSF56317">
    <property type="entry name" value="Carbon-nitrogen hydrolase"/>
    <property type="match status" value="1"/>
</dbReference>
<evidence type="ECO:0000256" key="9">
    <source>
        <dbReference type="HAMAP-Rule" id="MF_01148"/>
    </source>
</evidence>
<dbReference type="GO" id="GO:0042158">
    <property type="term" value="P:lipoprotein biosynthetic process"/>
    <property type="evidence" value="ECO:0007669"/>
    <property type="project" value="UniProtKB-UniRule"/>
</dbReference>
<proteinExistence type="inferred from homology"/>
<evidence type="ECO:0000256" key="3">
    <source>
        <dbReference type="ARBA" id="ARBA00022475"/>
    </source>
</evidence>
<comment type="pathway">
    <text evidence="9">Protein modification; lipoprotein biosynthesis (N-acyl transfer).</text>
</comment>
<feature type="transmembrane region" description="Helical" evidence="9">
    <location>
        <begin position="20"/>
        <end position="40"/>
    </location>
</feature>
<dbReference type="Gene3D" id="3.60.110.10">
    <property type="entry name" value="Carbon-nitrogen hydrolase"/>
    <property type="match status" value="1"/>
</dbReference>
<evidence type="ECO:0000256" key="5">
    <source>
        <dbReference type="ARBA" id="ARBA00022692"/>
    </source>
</evidence>